<feature type="transmembrane region" description="Helical" evidence="1">
    <location>
        <begin position="38"/>
        <end position="58"/>
    </location>
</feature>
<gene>
    <name evidence="2" type="ORF">HNR19_000473</name>
</gene>
<keyword evidence="1" id="KW-0472">Membrane</keyword>
<proteinExistence type="predicted"/>
<dbReference type="RefSeq" id="WP_179666385.1">
    <property type="nucleotide sequence ID" value="NZ_JACCFP010000001.1"/>
</dbReference>
<protein>
    <submittedName>
        <fullName evidence="2">Uncharacterized protein</fullName>
    </submittedName>
</protein>
<keyword evidence="3" id="KW-1185">Reference proteome</keyword>
<evidence type="ECO:0000313" key="2">
    <source>
        <dbReference type="EMBL" id="NYI99774.1"/>
    </source>
</evidence>
<evidence type="ECO:0000256" key="1">
    <source>
        <dbReference type="SAM" id="Phobius"/>
    </source>
</evidence>
<comment type="caution">
    <text evidence="2">The sequence shown here is derived from an EMBL/GenBank/DDBJ whole genome shotgun (WGS) entry which is preliminary data.</text>
</comment>
<dbReference type="AlphaFoldDB" id="A0A853BXC8"/>
<sequence>MKLHDHMEDAVSDVAADLPALAARARERGLGERRRRRTFTALGAAAAASVIVGGTLAVQGVGGTSDESSVASVPAPSIGELSGETAPITGRATVAALMSAVDEVADGGFSEPGGSDVVDFDPDTLADNELTASFRFTPDGARPGEVFANVQSFTATYGETDQPKCEESDPDCKEAIDQRSGPYDECESSMVGCEVTRLGDGDVLRTYRDPASQSPDPTRTAVAELISPRRDLRLVVSATDDVLDAAALGEVVTQPWWDLDELPVEYAEAGEALTDYNADQGVTREGMPSPAE</sequence>
<evidence type="ECO:0000313" key="3">
    <source>
        <dbReference type="Proteomes" id="UP000530424"/>
    </source>
</evidence>
<keyword evidence="1" id="KW-1133">Transmembrane helix</keyword>
<dbReference type="Proteomes" id="UP000530424">
    <property type="component" value="Unassembled WGS sequence"/>
</dbReference>
<accession>A0A853BXC8</accession>
<dbReference type="EMBL" id="JACCFP010000001">
    <property type="protein sequence ID" value="NYI99774.1"/>
    <property type="molecule type" value="Genomic_DNA"/>
</dbReference>
<organism evidence="2 3">
    <name type="scientific">Nocardioides thalensis</name>
    <dbReference type="NCBI Taxonomy" id="1914755"/>
    <lineage>
        <taxon>Bacteria</taxon>
        <taxon>Bacillati</taxon>
        <taxon>Actinomycetota</taxon>
        <taxon>Actinomycetes</taxon>
        <taxon>Propionibacteriales</taxon>
        <taxon>Nocardioidaceae</taxon>
        <taxon>Nocardioides</taxon>
    </lineage>
</organism>
<reference evidence="2 3" key="1">
    <citation type="submission" date="2020-07" db="EMBL/GenBank/DDBJ databases">
        <title>Sequencing the genomes of 1000 actinobacteria strains.</title>
        <authorList>
            <person name="Klenk H.-P."/>
        </authorList>
    </citation>
    <scope>NUCLEOTIDE SEQUENCE [LARGE SCALE GENOMIC DNA]</scope>
    <source>
        <strain evidence="2 3">DSM 103833</strain>
    </source>
</reference>
<keyword evidence="1" id="KW-0812">Transmembrane</keyword>
<name>A0A853BXC8_9ACTN</name>